<comment type="caution">
    <text evidence="1">The sequence shown here is derived from an EMBL/GenBank/DDBJ whole genome shotgun (WGS) entry which is preliminary data.</text>
</comment>
<evidence type="ECO:0000313" key="1">
    <source>
        <dbReference type="EMBL" id="EEZ71685.1"/>
    </source>
</evidence>
<sequence length="56" mass="6481">MMGILFLIKFLIMPSEKPSVGSSVQKIRLKKTRRARKNLRNVLFQAVCVCLRSNIF</sequence>
<dbReference type="AlphaFoldDB" id="D0W3M9"/>
<organism evidence="1 2">
    <name type="scientific">Neisseria cinerea ATCC 14685</name>
    <dbReference type="NCBI Taxonomy" id="546262"/>
    <lineage>
        <taxon>Bacteria</taxon>
        <taxon>Pseudomonadati</taxon>
        <taxon>Pseudomonadota</taxon>
        <taxon>Betaproteobacteria</taxon>
        <taxon>Neisseriales</taxon>
        <taxon>Neisseriaceae</taxon>
        <taxon>Neisseria</taxon>
    </lineage>
</organism>
<reference evidence="1 2" key="1">
    <citation type="submission" date="2009-10" db="EMBL/GenBank/DDBJ databases">
        <authorList>
            <person name="Weinstock G."/>
            <person name="Sodergren E."/>
            <person name="Clifton S."/>
            <person name="Fulton L."/>
            <person name="Fulton B."/>
            <person name="Courtney L."/>
            <person name="Fronick C."/>
            <person name="Harrison M."/>
            <person name="Strong C."/>
            <person name="Farmer C."/>
            <person name="Delahaunty K."/>
            <person name="Markovic C."/>
            <person name="Hall O."/>
            <person name="Minx P."/>
            <person name="Tomlinson C."/>
            <person name="Mitreva M."/>
            <person name="Nelson J."/>
            <person name="Hou S."/>
            <person name="Wollam A."/>
            <person name="Pepin K.H."/>
            <person name="Johnson M."/>
            <person name="Bhonagiri V."/>
            <person name="Nash W.E."/>
            <person name="Warren W."/>
            <person name="Chinwalla A."/>
            <person name="Mardis E.R."/>
            <person name="Wilson R.K."/>
        </authorList>
    </citation>
    <scope>NUCLEOTIDE SEQUENCE [LARGE SCALE GENOMIC DNA]</scope>
    <source>
        <strain evidence="1 2">ATCC 14685</strain>
    </source>
</reference>
<dbReference type="STRING" id="546262.NEICINOT_04271"/>
<proteinExistence type="predicted"/>
<protein>
    <submittedName>
        <fullName evidence="1">Uncharacterized protein</fullName>
    </submittedName>
</protein>
<dbReference type="EMBL" id="ACDY02000006">
    <property type="protein sequence ID" value="EEZ71685.1"/>
    <property type="molecule type" value="Genomic_DNA"/>
</dbReference>
<gene>
    <name evidence="1" type="ORF">NEICINOT_04271</name>
</gene>
<accession>D0W3M9</accession>
<evidence type="ECO:0000313" key="2">
    <source>
        <dbReference type="Proteomes" id="UP000003294"/>
    </source>
</evidence>
<dbReference type="Proteomes" id="UP000003294">
    <property type="component" value="Unassembled WGS sequence"/>
</dbReference>
<name>D0W3M9_NEICI</name>